<dbReference type="Proteomes" id="UP000215335">
    <property type="component" value="Unassembled WGS sequence"/>
</dbReference>
<evidence type="ECO:0000313" key="3">
    <source>
        <dbReference type="Proteomes" id="UP000215335"/>
    </source>
</evidence>
<protein>
    <submittedName>
        <fullName evidence="2">Uncharacterized protein</fullName>
    </submittedName>
</protein>
<evidence type="ECO:0000256" key="1">
    <source>
        <dbReference type="SAM" id="SignalP"/>
    </source>
</evidence>
<keyword evidence="1" id="KW-0732">Signal</keyword>
<evidence type="ECO:0000313" key="2">
    <source>
        <dbReference type="EMBL" id="OXU31001.1"/>
    </source>
</evidence>
<comment type="caution">
    <text evidence="2">The sequence shown here is derived from an EMBL/GenBank/DDBJ whole genome shotgun (WGS) entry which is preliminary data.</text>
</comment>
<reference evidence="2 3" key="1">
    <citation type="journal article" date="2017" name="Curr. Biol.">
        <title>The Evolution of Venom by Co-option of Single-Copy Genes.</title>
        <authorList>
            <person name="Martinson E.O."/>
            <person name="Mrinalini"/>
            <person name="Kelkar Y.D."/>
            <person name="Chang C.H."/>
            <person name="Werren J.H."/>
        </authorList>
    </citation>
    <scope>NUCLEOTIDE SEQUENCE [LARGE SCALE GENOMIC DNA]</scope>
    <source>
        <strain evidence="2 3">Alberta</strain>
        <tissue evidence="2">Whole body</tissue>
    </source>
</reference>
<dbReference type="EMBL" id="NNAY01000097">
    <property type="protein sequence ID" value="OXU31001.1"/>
    <property type="molecule type" value="Genomic_DNA"/>
</dbReference>
<feature type="chain" id="PRO_5013144680" evidence="1">
    <location>
        <begin position="23"/>
        <end position="354"/>
    </location>
</feature>
<accession>A0A232FJU5</accession>
<gene>
    <name evidence="2" type="ORF">TSAR_010014</name>
</gene>
<keyword evidence="3" id="KW-1185">Reference proteome</keyword>
<proteinExistence type="predicted"/>
<sequence length="354" mass="40284">MWTLKKLTSLAILCFTFNTIDADERITYQKHRTLPPGSRLFFNDDYYLESDGYYNLTYVVCEDYVDELSPISEKNSTDVRHTQPEKSCPVTLKSDKGKRYLADMMVIFPVSSTKAVIVWVDNDYLKCIILDFPTCISKDVILGKSDHIVDFVHFVAYDDSFELLINSNCRSNAYDKFHVDMKGKVISASVPCDWIIISRKLVSTAHQTIGIAIKKFGDSVDVLQFDQEGKLKLKTSLPYVNDKLAFRNLANGGFLLFAYPSAKNMRLVFPHKYQWTKVDADGKVVSTIQTGFELNCDSKKVGLQLFENEEKEYCAQIACGSYHEVDMKLKSATVGVLVKCDRDEDFVKNKTEVS</sequence>
<dbReference type="AlphaFoldDB" id="A0A232FJU5"/>
<feature type="signal peptide" evidence="1">
    <location>
        <begin position="1"/>
        <end position="22"/>
    </location>
</feature>
<organism evidence="2 3">
    <name type="scientific">Trichomalopsis sarcophagae</name>
    <dbReference type="NCBI Taxonomy" id="543379"/>
    <lineage>
        <taxon>Eukaryota</taxon>
        <taxon>Metazoa</taxon>
        <taxon>Ecdysozoa</taxon>
        <taxon>Arthropoda</taxon>
        <taxon>Hexapoda</taxon>
        <taxon>Insecta</taxon>
        <taxon>Pterygota</taxon>
        <taxon>Neoptera</taxon>
        <taxon>Endopterygota</taxon>
        <taxon>Hymenoptera</taxon>
        <taxon>Apocrita</taxon>
        <taxon>Proctotrupomorpha</taxon>
        <taxon>Chalcidoidea</taxon>
        <taxon>Pteromalidae</taxon>
        <taxon>Pteromalinae</taxon>
        <taxon>Trichomalopsis</taxon>
    </lineage>
</organism>
<name>A0A232FJU5_9HYME</name>